<keyword evidence="1" id="KW-1133">Transmembrane helix</keyword>
<keyword evidence="1" id="KW-0472">Membrane</keyword>
<feature type="transmembrane region" description="Helical" evidence="1">
    <location>
        <begin position="6"/>
        <end position="23"/>
    </location>
</feature>
<dbReference type="GeneID" id="95429911"/>
<dbReference type="EMBL" id="UGYW01000002">
    <property type="protein sequence ID" value="SUJ03600.1"/>
    <property type="molecule type" value="Genomic_DNA"/>
</dbReference>
<gene>
    <name evidence="2" type="ORF">NCTC11388_01295</name>
</gene>
<reference evidence="2 3" key="1">
    <citation type="submission" date="2018-06" db="EMBL/GenBank/DDBJ databases">
        <authorList>
            <consortium name="Pathogen Informatics"/>
            <person name="Doyle S."/>
        </authorList>
    </citation>
    <scope>NUCLEOTIDE SEQUENCE [LARGE SCALE GENOMIC DNA]</scope>
    <source>
        <strain evidence="2 3">NCTC11388</strain>
    </source>
</reference>
<dbReference type="AlphaFoldDB" id="A0A380BPF5"/>
<dbReference type="Proteomes" id="UP000254893">
    <property type="component" value="Unassembled WGS sequence"/>
</dbReference>
<proteinExistence type="predicted"/>
<name>A0A380BPF5_SPHSI</name>
<sequence length="51" mass="5461">MTNEIIQYSIIAVVFIAAVIFLYRKMKGSSKGGCGCSKGACCNVNESAKQQ</sequence>
<dbReference type="RefSeq" id="WP_169311219.1">
    <property type="nucleotide sequence ID" value="NZ_CP068084.1"/>
</dbReference>
<organism evidence="2 3">
    <name type="scientific">Sphingobacterium spiritivorum</name>
    <name type="common">Flavobacterium spiritivorum</name>
    <dbReference type="NCBI Taxonomy" id="258"/>
    <lineage>
        <taxon>Bacteria</taxon>
        <taxon>Pseudomonadati</taxon>
        <taxon>Bacteroidota</taxon>
        <taxon>Sphingobacteriia</taxon>
        <taxon>Sphingobacteriales</taxon>
        <taxon>Sphingobacteriaceae</taxon>
        <taxon>Sphingobacterium</taxon>
    </lineage>
</organism>
<accession>A0A380BPF5</accession>
<keyword evidence="1" id="KW-0812">Transmembrane</keyword>
<evidence type="ECO:0000313" key="3">
    <source>
        <dbReference type="Proteomes" id="UP000254893"/>
    </source>
</evidence>
<evidence type="ECO:0000313" key="2">
    <source>
        <dbReference type="EMBL" id="SUJ03600.1"/>
    </source>
</evidence>
<evidence type="ECO:0000256" key="1">
    <source>
        <dbReference type="SAM" id="Phobius"/>
    </source>
</evidence>
<protein>
    <submittedName>
        <fullName evidence="2">Virus attachment protein p12 family</fullName>
    </submittedName>
</protein>